<feature type="non-terminal residue" evidence="1">
    <location>
        <position position="48"/>
    </location>
</feature>
<keyword evidence="1" id="KW-0547">Nucleotide-binding</keyword>
<keyword evidence="2" id="KW-1185">Reference proteome</keyword>
<reference evidence="1 2" key="1">
    <citation type="journal article" date="2018" name="Front. Plant Sci.">
        <title>Red Clover (Trifolium pratense) and Zigzag Clover (T. medium) - A Picture of Genomic Similarities and Differences.</title>
        <authorList>
            <person name="Dluhosova J."/>
            <person name="Istvanek J."/>
            <person name="Nedelnik J."/>
            <person name="Repkova J."/>
        </authorList>
    </citation>
    <scope>NUCLEOTIDE SEQUENCE [LARGE SCALE GENOMIC DNA]</scope>
    <source>
        <strain evidence="2">cv. 10/8</strain>
        <tissue evidence="1">Leaf</tissue>
    </source>
</reference>
<evidence type="ECO:0000313" key="1">
    <source>
        <dbReference type="EMBL" id="MCI35459.1"/>
    </source>
</evidence>
<proteinExistence type="predicted"/>
<dbReference type="GO" id="GO:0004386">
    <property type="term" value="F:helicase activity"/>
    <property type="evidence" value="ECO:0007669"/>
    <property type="project" value="UniProtKB-KW"/>
</dbReference>
<keyword evidence="1" id="KW-0067">ATP-binding</keyword>
<protein>
    <submittedName>
        <fullName evidence="1">Helicase-like protein</fullName>
    </submittedName>
</protein>
<name>A0A392RGT3_9FABA</name>
<accession>A0A392RGT3</accession>
<dbReference type="Proteomes" id="UP000265520">
    <property type="component" value="Unassembled WGS sequence"/>
</dbReference>
<sequence length="48" mass="5630">MMLTVIKGPTCYDDLKRIGEAQYFTFRDACFAMGFLEDDREYINAIKE</sequence>
<organism evidence="1 2">
    <name type="scientific">Trifolium medium</name>
    <dbReference type="NCBI Taxonomy" id="97028"/>
    <lineage>
        <taxon>Eukaryota</taxon>
        <taxon>Viridiplantae</taxon>
        <taxon>Streptophyta</taxon>
        <taxon>Embryophyta</taxon>
        <taxon>Tracheophyta</taxon>
        <taxon>Spermatophyta</taxon>
        <taxon>Magnoliopsida</taxon>
        <taxon>eudicotyledons</taxon>
        <taxon>Gunneridae</taxon>
        <taxon>Pentapetalae</taxon>
        <taxon>rosids</taxon>
        <taxon>fabids</taxon>
        <taxon>Fabales</taxon>
        <taxon>Fabaceae</taxon>
        <taxon>Papilionoideae</taxon>
        <taxon>50 kb inversion clade</taxon>
        <taxon>NPAAA clade</taxon>
        <taxon>Hologalegina</taxon>
        <taxon>IRL clade</taxon>
        <taxon>Trifolieae</taxon>
        <taxon>Trifolium</taxon>
    </lineage>
</organism>
<dbReference type="AlphaFoldDB" id="A0A392RGT3"/>
<keyword evidence="1" id="KW-0347">Helicase</keyword>
<comment type="caution">
    <text evidence="1">The sequence shown here is derived from an EMBL/GenBank/DDBJ whole genome shotgun (WGS) entry which is preliminary data.</text>
</comment>
<dbReference type="EMBL" id="LXQA010223599">
    <property type="protein sequence ID" value="MCI35459.1"/>
    <property type="molecule type" value="Genomic_DNA"/>
</dbReference>
<keyword evidence="1" id="KW-0378">Hydrolase</keyword>
<evidence type="ECO:0000313" key="2">
    <source>
        <dbReference type="Proteomes" id="UP000265520"/>
    </source>
</evidence>